<comment type="similarity">
    <text evidence="1">Belongs to the amidase family.</text>
</comment>
<dbReference type="GO" id="GO:0003824">
    <property type="term" value="F:catalytic activity"/>
    <property type="evidence" value="ECO:0007669"/>
    <property type="project" value="InterPro"/>
</dbReference>
<dbReference type="InterPro" id="IPR000120">
    <property type="entry name" value="Amidase"/>
</dbReference>
<evidence type="ECO:0000259" key="2">
    <source>
        <dbReference type="Pfam" id="PF01425"/>
    </source>
</evidence>
<evidence type="ECO:0000313" key="3">
    <source>
        <dbReference type="EMBL" id="QOV41253.1"/>
    </source>
</evidence>
<dbReference type="SUPFAM" id="SSF75304">
    <property type="entry name" value="Amidase signature (AS) enzymes"/>
    <property type="match status" value="1"/>
</dbReference>
<feature type="domain" description="Amidase" evidence="2">
    <location>
        <begin position="328"/>
        <end position="428"/>
    </location>
</feature>
<gene>
    <name evidence="3" type="ORF">IM697_23050</name>
</gene>
<name>A0A7M2T0A9_9ACTN</name>
<proteinExistence type="inferred from homology"/>
<evidence type="ECO:0000256" key="1">
    <source>
        <dbReference type="ARBA" id="ARBA00009199"/>
    </source>
</evidence>
<dbReference type="PANTHER" id="PTHR11895">
    <property type="entry name" value="TRANSAMIDASE"/>
    <property type="match status" value="1"/>
</dbReference>
<accession>A0A7M2T0A9</accession>
<dbReference type="Pfam" id="PF01425">
    <property type="entry name" value="Amidase"/>
    <property type="match status" value="2"/>
</dbReference>
<reference evidence="3 4" key="1">
    <citation type="submission" date="2020-10" db="EMBL/GenBank/DDBJ databases">
        <title>Streptomyces ferrugineus complate genome analysis.</title>
        <authorList>
            <person name="Anwar N."/>
        </authorList>
    </citation>
    <scope>NUCLEOTIDE SEQUENCE [LARGE SCALE GENOMIC DNA]</scope>
    <source>
        <strain evidence="3 4">CCTCC AA2014009</strain>
    </source>
</reference>
<keyword evidence="4" id="KW-1185">Reference proteome</keyword>
<dbReference type="EMBL" id="CP063373">
    <property type="protein sequence ID" value="QOV41253.1"/>
    <property type="molecule type" value="Genomic_DNA"/>
</dbReference>
<evidence type="ECO:0000313" key="4">
    <source>
        <dbReference type="Proteomes" id="UP000594205"/>
    </source>
</evidence>
<dbReference type="InterPro" id="IPR036928">
    <property type="entry name" value="AS_sf"/>
</dbReference>
<organism evidence="3 4">
    <name type="scientific">Streptomyces ferrugineus</name>
    <dbReference type="NCBI Taxonomy" id="1413221"/>
    <lineage>
        <taxon>Bacteria</taxon>
        <taxon>Bacillati</taxon>
        <taxon>Actinomycetota</taxon>
        <taxon>Actinomycetes</taxon>
        <taxon>Kitasatosporales</taxon>
        <taxon>Streptomycetaceae</taxon>
        <taxon>Streptomyces</taxon>
    </lineage>
</organism>
<dbReference type="Gene3D" id="3.90.1300.10">
    <property type="entry name" value="Amidase signature (AS) domain"/>
    <property type="match status" value="1"/>
</dbReference>
<dbReference type="InterPro" id="IPR023631">
    <property type="entry name" value="Amidase_dom"/>
</dbReference>
<dbReference type="KEGG" id="sfeu:IM697_23050"/>
<dbReference type="Proteomes" id="UP000594205">
    <property type="component" value="Chromosome"/>
</dbReference>
<dbReference type="AlphaFoldDB" id="A0A7M2T0A9"/>
<sequence>MEVVDAALDRLEQVHTRLNVMVTVTADAAREQALKAERCFASREELPALYGVPITVKDLTDTAGVRTTYGCVAYADHVPDEDAAAWSRLKDAGTILLGKTTTPEFGFLGVTESKLTGTTGTPWDPARAAGGSSGGAAASTVAGVAPVAWGSDGGGSIRVPASLCGAVGVKPSTGRIPHIANTEPDTTEGPITRRVVDAALLLDATVGPHPLDRLSLPATGDRYTEAALEEGDLSGLRIAADHGLLHGPVDRETQRVFSAALKDLRAAGAVVEETQVELPDPFEFFLAYWGPEYIPIVELMRASELDVWPLAADIADRAARLSPVDVGRAGRETKTEIYLAYAKVFADFDLLVTPTTPFPAFPHAGDVGGPATVNGQPLSEPGGHLHRLTESPSHAGLPAISVPCGFTSEGLPVGLQIIGPQHADAAVLSTAARYERATDWWTRHPTL</sequence>
<dbReference type="PANTHER" id="PTHR11895:SF7">
    <property type="entry name" value="GLUTAMYL-TRNA(GLN) AMIDOTRANSFERASE SUBUNIT A, MITOCHONDRIAL"/>
    <property type="match status" value="1"/>
</dbReference>
<feature type="domain" description="Amidase" evidence="2">
    <location>
        <begin position="2"/>
        <end position="282"/>
    </location>
</feature>
<protein>
    <submittedName>
        <fullName evidence="3">Amidase</fullName>
    </submittedName>
</protein>